<dbReference type="Proteomes" id="UP001159363">
    <property type="component" value="Chromosome 2"/>
</dbReference>
<comment type="caution">
    <text evidence="1">The sequence shown here is derived from an EMBL/GenBank/DDBJ whole genome shotgun (WGS) entry which is preliminary data.</text>
</comment>
<gene>
    <name evidence="1" type="ORF">PR048_005349</name>
</gene>
<organism evidence="1 2">
    <name type="scientific">Dryococelus australis</name>
    <dbReference type="NCBI Taxonomy" id="614101"/>
    <lineage>
        <taxon>Eukaryota</taxon>
        <taxon>Metazoa</taxon>
        <taxon>Ecdysozoa</taxon>
        <taxon>Arthropoda</taxon>
        <taxon>Hexapoda</taxon>
        <taxon>Insecta</taxon>
        <taxon>Pterygota</taxon>
        <taxon>Neoptera</taxon>
        <taxon>Polyneoptera</taxon>
        <taxon>Phasmatodea</taxon>
        <taxon>Verophasmatodea</taxon>
        <taxon>Anareolatae</taxon>
        <taxon>Phasmatidae</taxon>
        <taxon>Eurycanthinae</taxon>
        <taxon>Dryococelus</taxon>
    </lineage>
</organism>
<protein>
    <submittedName>
        <fullName evidence="1">Uncharacterized protein</fullName>
    </submittedName>
</protein>
<reference evidence="1 2" key="1">
    <citation type="submission" date="2023-02" db="EMBL/GenBank/DDBJ databases">
        <title>LHISI_Scaffold_Assembly.</title>
        <authorList>
            <person name="Stuart O.P."/>
            <person name="Cleave R."/>
            <person name="Magrath M.J.L."/>
            <person name="Mikheyev A.S."/>
        </authorList>
    </citation>
    <scope>NUCLEOTIDE SEQUENCE [LARGE SCALE GENOMIC DNA]</scope>
    <source>
        <strain evidence="1">Daus_M_001</strain>
        <tissue evidence="1">Leg muscle</tissue>
    </source>
</reference>
<sequence length="143" mass="16334">MMRYVPSKGIDLRRAEANENIIINHTYPPSPPIIISHKVEEFRLQELYGEGLDDLAKFNSSTQHSIFQILRDKGLANRKHPAISKPAIKLLNIPASSTQLERHLVIGPMSTAPYETDLTFERTKKLLHVSHTPKFLYVPSDEY</sequence>
<evidence type="ECO:0000313" key="2">
    <source>
        <dbReference type="Proteomes" id="UP001159363"/>
    </source>
</evidence>
<keyword evidence="2" id="KW-1185">Reference proteome</keyword>
<name>A0ABQ9I7Y6_9NEOP</name>
<accession>A0ABQ9I7Y6</accession>
<dbReference type="EMBL" id="JARBHB010000002">
    <property type="protein sequence ID" value="KAJ8892768.1"/>
    <property type="molecule type" value="Genomic_DNA"/>
</dbReference>
<proteinExistence type="predicted"/>
<evidence type="ECO:0000313" key="1">
    <source>
        <dbReference type="EMBL" id="KAJ8892768.1"/>
    </source>
</evidence>